<dbReference type="AlphaFoldDB" id="A0A9W8ICM4"/>
<dbReference type="OrthoDB" id="2342176at2759"/>
<feature type="chain" id="PRO_5040969649" description="Chitin-binding type-4 domain-containing protein" evidence="1">
    <location>
        <begin position="23"/>
        <end position="128"/>
    </location>
</feature>
<dbReference type="EMBL" id="JANBUW010000461">
    <property type="protein sequence ID" value="KAJ2846756.1"/>
    <property type="molecule type" value="Genomic_DNA"/>
</dbReference>
<keyword evidence="3" id="KW-1185">Reference proteome</keyword>
<dbReference type="Gene3D" id="2.70.50.70">
    <property type="match status" value="1"/>
</dbReference>
<comment type="caution">
    <text evidence="2">The sequence shown here is derived from an EMBL/GenBank/DDBJ whole genome shotgun (WGS) entry which is preliminary data.</text>
</comment>
<accession>A0A9W8ICM4</accession>
<dbReference type="PANTHER" id="PTHR36182">
    <property type="entry name" value="PROTEIN, PUTATIVE (AFU_ORTHOLOGUE AFUA_6G10930)-RELATED"/>
    <property type="match status" value="1"/>
</dbReference>
<proteinExistence type="predicted"/>
<evidence type="ECO:0008006" key="4">
    <source>
        <dbReference type="Google" id="ProtNLM"/>
    </source>
</evidence>
<organism evidence="2 3">
    <name type="scientific">Coemansia brasiliensis</name>
    <dbReference type="NCBI Taxonomy" id="2650707"/>
    <lineage>
        <taxon>Eukaryota</taxon>
        <taxon>Fungi</taxon>
        <taxon>Fungi incertae sedis</taxon>
        <taxon>Zoopagomycota</taxon>
        <taxon>Kickxellomycotina</taxon>
        <taxon>Kickxellomycetes</taxon>
        <taxon>Kickxellales</taxon>
        <taxon>Kickxellaceae</taxon>
        <taxon>Coemansia</taxon>
    </lineage>
</organism>
<keyword evidence="1" id="KW-0732">Signal</keyword>
<evidence type="ECO:0000313" key="2">
    <source>
        <dbReference type="EMBL" id="KAJ2846756.1"/>
    </source>
</evidence>
<evidence type="ECO:0000313" key="3">
    <source>
        <dbReference type="Proteomes" id="UP001139887"/>
    </source>
</evidence>
<dbReference type="PANTHER" id="PTHR36182:SF1">
    <property type="entry name" value="PROTEIN, PUTATIVE (AFU_ORTHOLOGUE AFUA_6G10930)-RELATED"/>
    <property type="match status" value="1"/>
</dbReference>
<name>A0A9W8ICM4_9FUNG</name>
<protein>
    <recommendedName>
        <fullName evidence="4">Chitin-binding type-4 domain-containing protein</fullName>
    </recommendedName>
</protein>
<dbReference type="Proteomes" id="UP001139887">
    <property type="component" value="Unassembled WGS sequence"/>
</dbReference>
<reference evidence="2" key="1">
    <citation type="submission" date="2022-07" db="EMBL/GenBank/DDBJ databases">
        <title>Phylogenomic reconstructions and comparative analyses of Kickxellomycotina fungi.</title>
        <authorList>
            <person name="Reynolds N.K."/>
            <person name="Stajich J.E."/>
            <person name="Barry K."/>
            <person name="Grigoriev I.V."/>
            <person name="Crous P."/>
            <person name="Smith M.E."/>
        </authorList>
    </citation>
    <scope>NUCLEOTIDE SEQUENCE</scope>
    <source>
        <strain evidence="2">NRRL 1566</strain>
    </source>
</reference>
<feature type="non-terminal residue" evidence="2">
    <location>
        <position position="128"/>
    </location>
</feature>
<sequence>MKFSAATSVFAYTLALAKIASAHVSIISPCPRYSPVGEKCPALPPGESYDSGEKAINGPISSVQLGGTMPLCRHTTPWPTPAAKWTAGQQLTIKFNPSAAIHSGGHCQFSISYDNGKTFAVIHEELKY</sequence>
<evidence type="ECO:0000256" key="1">
    <source>
        <dbReference type="SAM" id="SignalP"/>
    </source>
</evidence>
<gene>
    <name evidence="2" type="ORF">IWW36_004193</name>
</gene>
<feature type="signal peptide" evidence="1">
    <location>
        <begin position="1"/>
        <end position="22"/>
    </location>
</feature>